<evidence type="ECO:0000256" key="2">
    <source>
        <dbReference type="SAM" id="Phobius"/>
    </source>
</evidence>
<protein>
    <submittedName>
        <fullName evidence="4">Uncharacterized protein</fullName>
    </submittedName>
</protein>
<gene>
    <name evidence="4" type="ORF">SLS56_009299</name>
</gene>
<feature type="transmembrane region" description="Helical" evidence="2">
    <location>
        <begin position="257"/>
        <end position="277"/>
    </location>
</feature>
<evidence type="ECO:0000313" key="5">
    <source>
        <dbReference type="Proteomes" id="UP001521116"/>
    </source>
</evidence>
<evidence type="ECO:0000256" key="1">
    <source>
        <dbReference type="SAM" id="MobiDB-lite"/>
    </source>
</evidence>
<feature type="compositionally biased region" description="Basic and acidic residues" evidence="1">
    <location>
        <begin position="294"/>
        <end position="310"/>
    </location>
</feature>
<name>A0ABR3SHT3_9PEZI</name>
<feature type="signal peptide" evidence="3">
    <location>
        <begin position="1"/>
        <end position="20"/>
    </location>
</feature>
<feature type="region of interest" description="Disordered" evidence="1">
    <location>
        <begin position="287"/>
        <end position="310"/>
    </location>
</feature>
<feature type="chain" id="PRO_5046031364" evidence="3">
    <location>
        <begin position="21"/>
        <end position="310"/>
    </location>
</feature>
<keyword evidence="2" id="KW-0812">Transmembrane</keyword>
<proteinExistence type="predicted"/>
<keyword evidence="2" id="KW-1133">Transmembrane helix</keyword>
<comment type="caution">
    <text evidence="4">The sequence shown here is derived from an EMBL/GenBank/DDBJ whole genome shotgun (WGS) entry which is preliminary data.</text>
</comment>
<organism evidence="4 5">
    <name type="scientific">Neofusicoccum ribis</name>
    <dbReference type="NCBI Taxonomy" id="45134"/>
    <lineage>
        <taxon>Eukaryota</taxon>
        <taxon>Fungi</taxon>
        <taxon>Dikarya</taxon>
        <taxon>Ascomycota</taxon>
        <taxon>Pezizomycotina</taxon>
        <taxon>Dothideomycetes</taxon>
        <taxon>Dothideomycetes incertae sedis</taxon>
        <taxon>Botryosphaeriales</taxon>
        <taxon>Botryosphaeriaceae</taxon>
        <taxon>Neofusicoccum</taxon>
    </lineage>
</organism>
<dbReference type="Proteomes" id="UP001521116">
    <property type="component" value="Unassembled WGS sequence"/>
</dbReference>
<reference evidence="4 5" key="1">
    <citation type="submission" date="2024-02" db="EMBL/GenBank/DDBJ databases">
        <title>De novo assembly and annotation of 12 fungi associated with fruit tree decline syndrome in Ontario, Canada.</title>
        <authorList>
            <person name="Sulman M."/>
            <person name="Ellouze W."/>
            <person name="Ilyukhin E."/>
        </authorList>
    </citation>
    <scope>NUCLEOTIDE SEQUENCE [LARGE SCALE GENOMIC DNA]</scope>
    <source>
        <strain evidence="4 5">M1-105</strain>
    </source>
</reference>
<accession>A0ABR3SHT3</accession>
<sequence>MPSHPFALCLFLLFVAFSQGRSTPVARPAKVLDPTNASGHGMLINSTRLVLKMECTDCPVFDLGINKTWKGNDAALIYDLSILDRAAGTIAWTNPDPKDPDHHIPFYPPADFGSLSPFGRGINLVARPSVTVSEYLDGSVQSAEPLRVPGIAMDVGIANAHRWNITRVSYVNGLAYTGPGQEISNVSVALIYLLQNGTQPVELVWWEIQDIHAYHSDTSDPQLPIGLERKILGLEQVEDEQEAEGGDGDGDEQVDRLPWASLAFIAVAVAAACVLVARKMKNGLCEGEGGDYEPLDKESCDNGERSRAWL</sequence>
<evidence type="ECO:0000313" key="4">
    <source>
        <dbReference type="EMBL" id="KAL1621305.1"/>
    </source>
</evidence>
<keyword evidence="3" id="KW-0732">Signal</keyword>
<dbReference type="EMBL" id="JAJVDC020000154">
    <property type="protein sequence ID" value="KAL1621305.1"/>
    <property type="molecule type" value="Genomic_DNA"/>
</dbReference>
<keyword evidence="5" id="KW-1185">Reference proteome</keyword>
<evidence type="ECO:0000256" key="3">
    <source>
        <dbReference type="SAM" id="SignalP"/>
    </source>
</evidence>
<keyword evidence="2" id="KW-0472">Membrane</keyword>